<evidence type="ECO:0000313" key="3">
    <source>
        <dbReference type="Proteomes" id="UP000298061"/>
    </source>
</evidence>
<accession>A0A4Y9ZM54</accession>
<organism evidence="2 3">
    <name type="scientific">Hericium alpestre</name>
    <dbReference type="NCBI Taxonomy" id="135208"/>
    <lineage>
        <taxon>Eukaryota</taxon>
        <taxon>Fungi</taxon>
        <taxon>Dikarya</taxon>
        <taxon>Basidiomycota</taxon>
        <taxon>Agaricomycotina</taxon>
        <taxon>Agaricomycetes</taxon>
        <taxon>Russulales</taxon>
        <taxon>Hericiaceae</taxon>
        <taxon>Hericium</taxon>
    </lineage>
</organism>
<feature type="transmembrane region" description="Helical" evidence="1">
    <location>
        <begin position="61"/>
        <end position="83"/>
    </location>
</feature>
<proteinExistence type="predicted"/>
<reference evidence="2 3" key="1">
    <citation type="submission" date="2019-02" db="EMBL/GenBank/DDBJ databases">
        <title>Genome sequencing of the rare red list fungi Hericium alpestre (H. flagellum).</title>
        <authorList>
            <person name="Buettner E."/>
            <person name="Kellner H."/>
        </authorList>
    </citation>
    <scope>NUCLEOTIDE SEQUENCE [LARGE SCALE GENOMIC DNA]</scope>
    <source>
        <strain evidence="2 3">DSM 108284</strain>
    </source>
</reference>
<dbReference type="Proteomes" id="UP000298061">
    <property type="component" value="Unassembled WGS sequence"/>
</dbReference>
<keyword evidence="1" id="KW-0812">Transmembrane</keyword>
<sequence>MYLLIVVTQFASFAAIFVAKVVALVCISVAFVAIPAAIIIAVCWFFAAVIFAAALASAVAIIAVSVLILIHLGSIQLMPALLVRKQDFVPMSRAFMPDATTLELHKHIMVNETGCTISQCDPK</sequence>
<gene>
    <name evidence="2" type="ORF">EWM64_g9102</name>
</gene>
<dbReference type="AlphaFoldDB" id="A0A4Y9ZM54"/>
<feature type="transmembrane region" description="Helical" evidence="1">
    <location>
        <begin position="6"/>
        <end position="27"/>
    </location>
</feature>
<keyword evidence="1" id="KW-1133">Transmembrane helix</keyword>
<evidence type="ECO:0000256" key="1">
    <source>
        <dbReference type="SAM" id="Phobius"/>
    </source>
</evidence>
<protein>
    <submittedName>
        <fullName evidence="2">Uncharacterized protein</fullName>
    </submittedName>
</protein>
<feature type="transmembrane region" description="Helical" evidence="1">
    <location>
        <begin position="34"/>
        <end position="55"/>
    </location>
</feature>
<evidence type="ECO:0000313" key="2">
    <source>
        <dbReference type="EMBL" id="TFY74911.1"/>
    </source>
</evidence>
<keyword evidence="1" id="KW-0472">Membrane</keyword>
<name>A0A4Y9ZM54_9AGAM</name>
<keyword evidence="3" id="KW-1185">Reference proteome</keyword>
<comment type="caution">
    <text evidence="2">The sequence shown here is derived from an EMBL/GenBank/DDBJ whole genome shotgun (WGS) entry which is preliminary data.</text>
</comment>
<dbReference type="EMBL" id="SFCI01001808">
    <property type="protein sequence ID" value="TFY74911.1"/>
    <property type="molecule type" value="Genomic_DNA"/>
</dbReference>